<dbReference type="AlphaFoldDB" id="A0A438CL55"/>
<accession>A0A438CL55</accession>
<proteinExistence type="predicted"/>
<gene>
    <name evidence="1" type="ORF">CK203_082578</name>
</gene>
<dbReference type="EMBL" id="QGNW01002183">
    <property type="protein sequence ID" value="RVW23940.1"/>
    <property type="molecule type" value="Genomic_DNA"/>
</dbReference>
<reference evidence="1 2" key="1">
    <citation type="journal article" date="2018" name="PLoS Genet.">
        <title>Population sequencing reveals clonal diversity and ancestral inbreeding in the grapevine cultivar Chardonnay.</title>
        <authorList>
            <person name="Roach M.J."/>
            <person name="Johnson D.L."/>
            <person name="Bohlmann J."/>
            <person name="van Vuuren H.J."/>
            <person name="Jones S.J."/>
            <person name="Pretorius I.S."/>
            <person name="Schmidt S.A."/>
            <person name="Borneman A.R."/>
        </authorList>
    </citation>
    <scope>NUCLEOTIDE SEQUENCE [LARGE SCALE GENOMIC DNA]</scope>
    <source>
        <strain evidence="2">cv. Chardonnay</strain>
        <tissue evidence="1">Leaf</tissue>
    </source>
</reference>
<organism evidence="1 2">
    <name type="scientific">Vitis vinifera</name>
    <name type="common">Grape</name>
    <dbReference type="NCBI Taxonomy" id="29760"/>
    <lineage>
        <taxon>Eukaryota</taxon>
        <taxon>Viridiplantae</taxon>
        <taxon>Streptophyta</taxon>
        <taxon>Embryophyta</taxon>
        <taxon>Tracheophyta</taxon>
        <taxon>Spermatophyta</taxon>
        <taxon>Magnoliopsida</taxon>
        <taxon>eudicotyledons</taxon>
        <taxon>Gunneridae</taxon>
        <taxon>Pentapetalae</taxon>
        <taxon>rosids</taxon>
        <taxon>Vitales</taxon>
        <taxon>Vitaceae</taxon>
        <taxon>Viteae</taxon>
        <taxon>Vitis</taxon>
    </lineage>
</organism>
<evidence type="ECO:0000313" key="2">
    <source>
        <dbReference type="Proteomes" id="UP000288805"/>
    </source>
</evidence>
<evidence type="ECO:0000313" key="1">
    <source>
        <dbReference type="EMBL" id="RVW23940.1"/>
    </source>
</evidence>
<name>A0A438CL55_VITVI</name>
<protein>
    <submittedName>
        <fullName evidence="1">Uncharacterized protein</fullName>
    </submittedName>
</protein>
<comment type="caution">
    <text evidence="1">The sequence shown here is derived from an EMBL/GenBank/DDBJ whole genome shotgun (WGS) entry which is preliminary data.</text>
</comment>
<sequence length="62" mass="6532">MASLSSASSTLALAETMVFPLCPQEEIITTAATSTSQKSSEERLVVVGGEQLECMEQSGPRL</sequence>
<dbReference type="Proteomes" id="UP000288805">
    <property type="component" value="Unassembled WGS sequence"/>
</dbReference>